<dbReference type="InterPro" id="IPR036047">
    <property type="entry name" value="F-box-like_dom_sf"/>
</dbReference>
<gene>
    <name evidence="2" type="ORF">FALBO_2287</name>
</gene>
<dbReference type="AlphaFoldDB" id="A0A8H4LN21"/>
<reference evidence="2 3" key="1">
    <citation type="submission" date="2020-01" db="EMBL/GenBank/DDBJ databases">
        <title>Identification and distribution of gene clusters putatively required for synthesis of sphingolipid metabolism inhibitors in phylogenetically diverse species of the filamentous fungus Fusarium.</title>
        <authorList>
            <person name="Kim H.-S."/>
            <person name="Busman M."/>
            <person name="Brown D.W."/>
            <person name="Divon H."/>
            <person name="Uhlig S."/>
            <person name="Proctor R.H."/>
        </authorList>
    </citation>
    <scope>NUCLEOTIDE SEQUENCE [LARGE SCALE GENOMIC DNA]</scope>
    <source>
        <strain evidence="2 3">NRRL 20459</strain>
    </source>
</reference>
<evidence type="ECO:0000313" key="2">
    <source>
        <dbReference type="EMBL" id="KAF4470809.1"/>
    </source>
</evidence>
<keyword evidence="3" id="KW-1185">Reference proteome</keyword>
<comment type="caution">
    <text evidence="2">The sequence shown here is derived from an EMBL/GenBank/DDBJ whole genome shotgun (WGS) entry which is preliminary data.</text>
</comment>
<organism evidence="2 3">
    <name type="scientific">Fusarium albosuccineum</name>
    <dbReference type="NCBI Taxonomy" id="1237068"/>
    <lineage>
        <taxon>Eukaryota</taxon>
        <taxon>Fungi</taxon>
        <taxon>Dikarya</taxon>
        <taxon>Ascomycota</taxon>
        <taxon>Pezizomycotina</taxon>
        <taxon>Sordariomycetes</taxon>
        <taxon>Hypocreomycetidae</taxon>
        <taxon>Hypocreales</taxon>
        <taxon>Nectriaceae</taxon>
        <taxon>Fusarium</taxon>
        <taxon>Fusarium decemcellulare species complex</taxon>
    </lineage>
</organism>
<dbReference type="InterPro" id="IPR032675">
    <property type="entry name" value="LRR_dom_sf"/>
</dbReference>
<evidence type="ECO:0000313" key="3">
    <source>
        <dbReference type="Proteomes" id="UP000554235"/>
    </source>
</evidence>
<feature type="region of interest" description="Disordered" evidence="1">
    <location>
        <begin position="1"/>
        <end position="87"/>
    </location>
</feature>
<dbReference type="SUPFAM" id="SSF81383">
    <property type="entry name" value="F-box domain"/>
    <property type="match status" value="1"/>
</dbReference>
<dbReference type="CDD" id="cd09917">
    <property type="entry name" value="F-box_SF"/>
    <property type="match status" value="1"/>
</dbReference>
<feature type="compositionally biased region" description="Pro residues" evidence="1">
    <location>
        <begin position="18"/>
        <end position="27"/>
    </location>
</feature>
<proteinExistence type="predicted"/>
<dbReference type="EMBL" id="JAADYS010000291">
    <property type="protein sequence ID" value="KAF4470809.1"/>
    <property type="molecule type" value="Genomic_DNA"/>
</dbReference>
<accession>A0A8H4LN21</accession>
<evidence type="ECO:0000256" key="1">
    <source>
        <dbReference type="SAM" id="MobiDB-lite"/>
    </source>
</evidence>
<dbReference type="SUPFAM" id="SSF52047">
    <property type="entry name" value="RNI-like"/>
    <property type="match status" value="1"/>
</dbReference>
<dbReference type="Proteomes" id="UP000554235">
    <property type="component" value="Unassembled WGS sequence"/>
</dbReference>
<feature type="compositionally biased region" description="Basic and acidic residues" evidence="1">
    <location>
        <begin position="38"/>
        <end position="49"/>
    </location>
</feature>
<dbReference type="OrthoDB" id="5311681at2759"/>
<evidence type="ECO:0008006" key="4">
    <source>
        <dbReference type="Google" id="ProtNLM"/>
    </source>
</evidence>
<protein>
    <recommendedName>
        <fullName evidence="4">F-box domain-containing protein</fullName>
    </recommendedName>
</protein>
<sequence>MVATRRSARIRNIELGVPPEPPKPAPAKPQASRKRKPSTKDEEVEDVPKGKKRGATGMAGKLGKPTVNKEVEDPSPEDDVSPPLEAPDDALSILPAEILQTILENVNHPPSMIKLACTSKRYYALVMAVLHKRINVAVSFWAHIPNVIRRLEPHLSIAQKKQLKREGKYKGQQEKFSTRLDPLAVPPCADYVRQMVIGNIDPGKKHKPIVLRYLEEVLKNLPNLEVIDTDELTLSMAENIASRKNLKALRIYTFNSSTYETIETETALPLKQLGNLEHLNIQSPSWSAMVTSDNDILQSILLNSLSTLKSLDIYTSKWSSNFLADWENQIKARNPKAMKQAHDFTALKSLSLKGVRFIEDEGPGLMQSLTRAVDFLQLRELKLADLDQGKLVFFKHLEELFSKTEKGTVQLRKLSLDMDADAPNSMAAEVQLEGIYRFISSFDTLRALEFHDYNKYNNGKGNNPGLSRRIQQVIVKHRDLESLRFRYRGLSNIPLVSAKTLRVLTKNLPRLRELEFCPEETEMDALTLALSHAKNLTTLMCPYFHSGDYQDRSIDRAFALLEKLIEGLLENAGETNEFAWEKSYELRRVFARWREYEIGSDLKPRKNMKDPMTIRKGTREVMCQDLLTRDNSTQFYYTAEGKWVDEITRPMY</sequence>
<dbReference type="Gene3D" id="3.80.10.10">
    <property type="entry name" value="Ribonuclease Inhibitor"/>
    <property type="match status" value="1"/>
</dbReference>
<name>A0A8H4LN21_9HYPO</name>